<dbReference type="InterPro" id="IPR051783">
    <property type="entry name" value="NAD(P)-dependent_oxidoreduct"/>
</dbReference>
<sequence>MNNTWNRVSILGCGWLGLPLAERLVSSGYQVKGSTTSPEKLELLRQKNIQPFLINLSANPDALYLADFLKADCLIISFPPRLRAGGEALYLPQIQLLTSALRQSSVKKVLFISSTSVYREVNGTVKENDPAVILKESPLYQAENLMQNSSGYKTIILRFGGLVGGNRHPGRFLAGKTEVPQPEAPVNLIHLEDCLQLCAKLIQNPTPHHEVYNAVTDKHPSRNEFYTAVAKNLGLTPPQFAATETPQFKIISNEKLKVALAYEFIYPDPMFFF</sequence>
<proteinExistence type="predicted"/>
<dbReference type="EMBL" id="PYFT01000001">
    <property type="protein sequence ID" value="PSR52951.1"/>
    <property type="molecule type" value="Genomic_DNA"/>
</dbReference>
<evidence type="ECO:0000313" key="2">
    <source>
        <dbReference type="EMBL" id="PSR52951.1"/>
    </source>
</evidence>
<feature type="domain" description="NAD(P)-binding" evidence="1">
    <location>
        <begin position="14"/>
        <end position="180"/>
    </location>
</feature>
<protein>
    <submittedName>
        <fullName evidence="2">NAD(P)-dependent oxidoreductase</fullName>
    </submittedName>
</protein>
<dbReference type="AlphaFoldDB" id="A0A2T2YBP9"/>
<reference evidence="2 3" key="1">
    <citation type="submission" date="2018-03" db="EMBL/GenBank/DDBJ databases">
        <title>Adhaeribacter sp. HMF7605 Genome sequencing and assembly.</title>
        <authorList>
            <person name="Kang H."/>
            <person name="Kang J."/>
            <person name="Cha I."/>
            <person name="Kim H."/>
            <person name="Joh K."/>
        </authorList>
    </citation>
    <scope>NUCLEOTIDE SEQUENCE [LARGE SCALE GENOMIC DNA]</scope>
    <source>
        <strain evidence="2 3">HMF7605</strain>
    </source>
</reference>
<dbReference type="GO" id="GO:0004029">
    <property type="term" value="F:aldehyde dehydrogenase (NAD+) activity"/>
    <property type="evidence" value="ECO:0007669"/>
    <property type="project" value="TreeGrafter"/>
</dbReference>
<organism evidence="2 3">
    <name type="scientific">Adhaeribacter arboris</name>
    <dbReference type="NCBI Taxonomy" id="2072846"/>
    <lineage>
        <taxon>Bacteria</taxon>
        <taxon>Pseudomonadati</taxon>
        <taxon>Bacteroidota</taxon>
        <taxon>Cytophagia</taxon>
        <taxon>Cytophagales</taxon>
        <taxon>Hymenobacteraceae</taxon>
        <taxon>Adhaeribacter</taxon>
    </lineage>
</organism>
<dbReference type="Pfam" id="PF13460">
    <property type="entry name" value="NAD_binding_10"/>
    <property type="match status" value="1"/>
</dbReference>
<accession>A0A2T2YBP9</accession>
<dbReference type="PANTHER" id="PTHR48079:SF6">
    <property type="entry name" value="NAD(P)-BINDING DOMAIN-CONTAINING PROTEIN-RELATED"/>
    <property type="match status" value="1"/>
</dbReference>
<name>A0A2T2YBP9_9BACT</name>
<dbReference type="Gene3D" id="3.40.50.720">
    <property type="entry name" value="NAD(P)-binding Rossmann-like Domain"/>
    <property type="match status" value="1"/>
</dbReference>
<dbReference type="SUPFAM" id="SSF51735">
    <property type="entry name" value="NAD(P)-binding Rossmann-fold domains"/>
    <property type="match status" value="1"/>
</dbReference>
<dbReference type="RefSeq" id="WP_106927086.1">
    <property type="nucleotide sequence ID" value="NZ_PYFT01000001.1"/>
</dbReference>
<dbReference type="GO" id="GO:0005737">
    <property type="term" value="C:cytoplasm"/>
    <property type="evidence" value="ECO:0007669"/>
    <property type="project" value="TreeGrafter"/>
</dbReference>
<dbReference type="CDD" id="cd05266">
    <property type="entry name" value="SDR_a4"/>
    <property type="match status" value="1"/>
</dbReference>
<evidence type="ECO:0000313" key="3">
    <source>
        <dbReference type="Proteomes" id="UP000240357"/>
    </source>
</evidence>
<dbReference type="InterPro" id="IPR036291">
    <property type="entry name" value="NAD(P)-bd_dom_sf"/>
</dbReference>
<dbReference type="Proteomes" id="UP000240357">
    <property type="component" value="Unassembled WGS sequence"/>
</dbReference>
<dbReference type="PANTHER" id="PTHR48079">
    <property type="entry name" value="PROTEIN YEEZ"/>
    <property type="match status" value="1"/>
</dbReference>
<dbReference type="OrthoDB" id="751203at2"/>
<keyword evidence="3" id="KW-1185">Reference proteome</keyword>
<comment type="caution">
    <text evidence="2">The sequence shown here is derived from an EMBL/GenBank/DDBJ whole genome shotgun (WGS) entry which is preliminary data.</text>
</comment>
<dbReference type="InterPro" id="IPR016040">
    <property type="entry name" value="NAD(P)-bd_dom"/>
</dbReference>
<gene>
    <name evidence="2" type="ORF">AHMF7605_05130</name>
</gene>
<evidence type="ECO:0000259" key="1">
    <source>
        <dbReference type="Pfam" id="PF13460"/>
    </source>
</evidence>